<dbReference type="OrthoDB" id="9802739at2"/>
<dbReference type="GO" id="GO:0005829">
    <property type="term" value="C:cytosol"/>
    <property type="evidence" value="ECO:0007669"/>
    <property type="project" value="TreeGrafter"/>
</dbReference>
<dbReference type="GO" id="GO:0004345">
    <property type="term" value="F:glucose-6-phosphate dehydrogenase activity"/>
    <property type="evidence" value="ECO:0007669"/>
    <property type="project" value="InterPro"/>
</dbReference>
<dbReference type="Pfam" id="PF00479">
    <property type="entry name" value="G6PD_N"/>
    <property type="match status" value="1"/>
</dbReference>
<dbReference type="Gene3D" id="3.40.50.720">
    <property type="entry name" value="NAD(P)-binding Rossmann-like Domain"/>
    <property type="match status" value="1"/>
</dbReference>
<comment type="pathway">
    <text evidence="1">Carbohydrate degradation; pentose phosphate pathway; D-ribulose 5-phosphate from D-glucose 6-phosphate (oxidative stage): step 1/3.</text>
</comment>
<dbReference type="Gene3D" id="3.30.360.10">
    <property type="entry name" value="Dihydrodipicolinate Reductase, domain 2"/>
    <property type="match status" value="1"/>
</dbReference>
<keyword evidence="5" id="KW-0119">Carbohydrate metabolism</keyword>
<dbReference type="InterPro" id="IPR001282">
    <property type="entry name" value="G6P_DH"/>
</dbReference>
<evidence type="ECO:0000313" key="9">
    <source>
        <dbReference type="Proteomes" id="UP000030002"/>
    </source>
</evidence>
<evidence type="ECO:0000259" key="7">
    <source>
        <dbReference type="Pfam" id="PF02781"/>
    </source>
</evidence>
<accession>A0A0A0J432</accession>
<dbReference type="PIRSF" id="PIRSF000110">
    <property type="entry name" value="G6PD"/>
    <property type="match status" value="1"/>
</dbReference>
<sequence>MITNLLLFGATGDLASDLLLPALAALRATGRIGDDFTVIGTARDDMDTKAFREHAAQSLEENASHIPIEHREALTQSLRYQAGDATKAEDVAALVREAGDGPLVAYLALPPALFIPCITALAAADLSAGSRVALEKPFGEDLDSAVELNRVLAGLLGSADDEAAYRIDHALGMSTVRNLLDLRLNDPFLAAIWDAQHIERVDVLWEEDDPLEGRAGYYDSAGALKDVVQNHMLRVLAVVAMEPPAGPGEQEVKEAKVDALRAARAPQGDDAASRTRRARWAAGRLGDADVPAYVDEEGVDPSRETETFAEVVLEIDTPRWRGTSFVLRAGKALRVRRKEVVVHLRPLRPDGPPGRLDIGIDGPTDITLTLQGSEPIILTGTPPASLPPYAHVLLDLLQGGSALAVSSGGAEESWRLMEPVLAAWSEGRVPLVEYPAGSDGPPRLLG</sequence>
<proteinExistence type="predicted"/>
<dbReference type="AlphaFoldDB" id="A0A0A0J432"/>
<name>A0A0A0J432_9MICO</name>
<dbReference type="PRINTS" id="PR00079">
    <property type="entry name" value="G6PDHDRGNASE"/>
</dbReference>
<feature type="domain" description="Glucose-6-phosphate dehydrogenase C-terminal" evidence="7">
    <location>
        <begin position="182"/>
        <end position="442"/>
    </location>
</feature>
<dbReference type="GO" id="GO:0009051">
    <property type="term" value="P:pentose-phosphate shunt, oxidative branch"/>
    <property type="evidence" value="ECO:0007669"/>
    <property type="project" value="TreeGrafter"/>
</dbReference>
<evidence type="ECO:0000256" key="2">
    <source>
        <dbReference type="ARBA" id="ARBA00022526"/>
    </source>
</evidence>
<keyword evidence="9" id="KW-1185">Reference proteome</keyword>
<dbReference type="PANTHER" id="PTHR23429">
    <property type="entry name" value="GLUCOSE-6-PHOSPHATE 1-DEHYDROGENASE G6PD"/>
    <property type="match status" value="1"/>
</dbReference>
<dbReference type="EMBL" id="AVPJ01000015">
    <property type="protein sequence ID" value="KGN30882.1"/>
    <property type="molecule type" value="Genomic_DNA"/>
</dbReference>
<gene>
    <name evidence="8" type="ORF">N802_05660</name>
</gene>
<reference evidence="8 9" key="1">
    <citation type="submission" date="2013-08" db="EMBL/GenBank/DDBJ databases">
        <title>The genome sequence of Knoellia sinensis.</title>
        <authorList>
            <person name="Zhu W."/>
            <person name="Wang G."/>
        </authorList>
    </citation>
    <scope>NUCLEOTIDE SEQUENCE [LARGE SCALE GENOMIC DNA]</scope>
    <source>
        <strain evidence="8 9">KCTC 19936</strain>
    </source>
</reference>
<dbReference type="PANTHER" id="PTHR23429:SF0">
    <property type="entry name" value="GLUCOSE-6-PHOSPHATE 1-DEHYDROGENASE"/>
    <property type="match status" value="1"/>
</dbReference>
<dbReference type="InterPro" id="IPR022675">
    <property type="entry name" value="G6P_DH_C"/>
</dbReference>
<dbReference type="STRING" id="1385520.N802_05660"/>
<keyword evidence="2" id="KW-0313">Glucose metabolism</keyword>
<evidence type="ECO:0000259" key="6">
    <source>
        <dbReference type="Pfam" id="PF00479"/>
    </source>
</evidence>
<comment type="caution">
    <text evidence="8">The sequence shown here is derived from an EMBL/GenBank/DDBJ whole genome shotgun (WGS) entry which is preliminary data.</text>
</comment>
<dbReference type="Pfam" id="PF02781">
    <property type="entry name" value="G6PD_C"/>
    <property type="match status" value="1"/>
</dbReference>
<dbReference type="SUPFAM" id="SSF51735">
    <property type="entry name" value="NAD(P)-binding Rossmann-fold domains"/>
    <property type="match status" value="1"/>
</dbReference>
<evidence type="ECO:0000313" key="8">
    <source>
        <dbReference type="EMBL" id="KGN30882.1"/>
    </source>
</evidence>
<evidence type="ECO:0000256" key="4">
    <source>
        <dbReference type="ARBA" id="ARBA00023002"/>
    </source>
</evidence>
<protein>
    <recommendedName>
        <fullName evidence="10">Glucose-6-phosphate 1-dehydrogenase</fullName>
    </recommendedName>
</protein>
<dbReference type="eggNOG" id="COG0364">
    <property type="taxonomic scope" value="Bacteria"/>
</dbReference>
<evidence type="ECO:0000256" key="5">
    <source>
        <dbReference type="ARBA" id="ARBA00023277"/>
    </source>
</evidence>
<keyword evidence="4" id="KW-0560">Oxidoreductase</keyword>
<dbReference type="SUPFAM" id="SSF55347">
    <property type="entry name" value="Glyceraldehyde-3-phosphate dehydrogenase-like, C-terminal domain"/>
    <property type="match status" value="1"/>
</dbReference>
<evidence type="ECO:0008006" key="10">
    <source>
        <dbReference type="Google" id="ProtNLM"/>
    </source>
</evidence>
<dbReference type="InterPro" id="IPR036291">
    <property type="entry name" value="NAD(P)-bd_dom_sf"/>
</dbReference>
<evidence type="ECO:0000256" key="3">
    <source>
        <dbReference type="ARBA" id="ARBA00022857"/>
    </source>
</evidence>
<dbReference type="GO" id="GO:0006006">
    <property type="term" value="P:glucose metabolic process"/>
    <property type="evidence" value="ECO:0007669"/>
    <property type="project" value="UniProtKB-KW"/>
</dbReference>
<organism evidence="8 9">
    <name type="scientific">Knoellia sinensis KCTC 19936</name>
    <dbReference type="NCBI Taxonomy" id="1385520"/>
    <lineage>
        <taxon>Bacteria</taxon>
        <taxon>Bacillati</taxon>
        <taxon>Actinomycetota</taxon>
        <taxon>Actinomycetes</taxon>
        <taxon>Micrococcales</taxon>
        <taxon>Intrasporangiaceae</taxon>
        <taxon>Knoellia</taxon>
    </lineage>
</organism>
<evidence type="ECO:0000256" key="1">
    <source>
        <dbReference type="ARBA" id="ARBA00004937"/>
    </source>
</evidence>
<dbReference type="RefSeq" id="WP_035918042.1">
    <property type="nucleotide sequence ID" value="NZ_AVPJ01000015.1"/>
</dbReference>
<feature type="domain" description="Glucose-6-phosphate dehydrogenase NAD-binding" evidence="6">
    <location>
        <begin position="7"/>
        <end position="178"/>
    </location>
</feature>
<dbReference type="Proteomes" id="UP000030002">
    <property type="component" value="Unassembled WGS sequence"/>
</dbReference>
<keyword evidence="3" id="KW-0521">NADP</keyword>
<dbReference type="InterPro" id="IPR022674">
    <property type="entry name" value="G6P_DH_NAD-bd"/>
</dbReference>
<dbReference type="GO" id="GO:0050661">
    <property type="term" value="F:NADP binding"/>
    <property type="evidence" value="ECO:0007669"/>
    <property type="project" value="InterPro"/>
</dbReference>